<name>A0A9N9I875_9GLOM</name>
<dbReference type="AlphaFoldDB" id="A0A9N9I875"/>
<keyword evidence="3" id="KW-1185">Reference proteome</keyword>
<accession>A0A9N9I875</accession>
<gene>
    <name evidence="2" type="ORF">ALEPTO_LOCUS12394</name>
</gene>
<feature type="compositionally biased region" description="Low complexity" evidence="1">
    <location>
        <begin position="98"/>
        <end position="112"/>
    </location>
</feature>
<dbReference type="Proteomes" id="UP000789508">
    <property type="component" value="Unassembled WGS sequence"/>
</dbReference>
<feature type="region of interest" description="Disordered" evidence="1">
    <location>
        <begin position="87"/>
        <end position="113"/>
    </location>
</feature>
<reference evidence="2" key="1">
    <citation type="submission" date="2021-06" db="EMBL/GenBank/DDBJ databases">
        <authorList>
            <person name="Kallberg Y."/>
            <person name="Tangrot J."/>
            <person name="Rosling A."/>
        </authorList>
    </citation>
    <scope>NUCLEOTIDE SEQUENCE</scope>
    <source>
        <strain evidence="2">FL130A</strain>
    </source>
</reference>
<feature type="non-terminal residue" evidence="2">
    <location>
        <position position="167"/>
    </location>
</feature>
<dbReference type="EMBL" id="CAJVPS010027741">
    <property type="protein sequence ID" value="CAG8724735.1"/>
    <property type="molecule type" value="Genomic_DNA"/>
</dbReference>
<comment type="caution">
    <text evidence="2">The sequence shown here is derived from an EMBL/GenBank/DDBJ whole genome shotgun (WGS) entry which is preliminary data.</text>
</comment>
<protein>
    <submittedName>
        <fullName evidence="2">5846_t:CDS:1</fullName>
    </submittedName>
</protein>
<feature type="compositionally biased region" description="Polar residues" evidence="1">
    <location>
        <begin position="1"/>
        <end position="11"/>
    </location>
</feature>
<evidence type="ECO:0000256" key="1">
    <source>
        <dbReference type="SAM" id="MobiDB-lite"/>
    </source>
</evidence>
<proteinExistence type="predicted"/>
<evidence type="ECO:0000313" key="3">
    <source>
        <dbReference type="Proteomes" id="UP000789508"/>
    </source>
</evidence>
<feature type="region of interest" description="Disordered" evidence="1">
    <location>
        <begin position="1"/>
        <end position="29"/>
    </location>
</feature>
<sequence>MNFSYLSPITEETTDDELSASPTTPTTTTSLKNLHASWSYKEINNINIIDCDDLYSVCQERSIYKQQQQQQGQIKLDFYTMRDNHLESGSGDENCHLNTSSNSNGNNSLSKSYGINKEDKISQENVTEFPDMKGATRVRKIMKDIIKNIKQESENVTYRVLETFQHL</sequence>
<feature type="non-terminal residue" evidence="2">
    <location>
        <position position="1"/>
    </location>
</feature>
<evidence type="ECO:0000313" key="2">
    <source>
        <dbReference type="EMBL" id="CAG8724735.1"/>
    </source>
</evidence>
<organism evidence="2 3">
    <name type="scientific">Ambispora leptoticha</name>
    <dbReference type="NCBI Taxonomy" id="144679"/>
    <lineage>
        <taxon>Eukaryota</taxon>
        <taxon>Fungi</taxon>
        <taxon>Fungi incertae sedis</taxon>
        <taxon>Mucoromycota</taxon>
        <taxon>Glomeromycotina</taxon>
        <taxon>Glomeromycetes</taxon>
        <taxon>Archaeosporales</taxon>
        <taxon>Ambisporaceae</taxon>
        <taxon>Ambispora</taxon>
    </lineage>
</organism>